<evidence type="ECO:0000256" key="3">
    <source>
        <dbReference type="SAM" id="MobiDB-lite"/>
    </source>
</evidence>
<dbReference type="PRINTS" id="PR00313">
    <property type="entry name" value="CABNDNGRPT"/>
</dbReference>
<keyword evidence="2" id="KW-0964">Secreted</keyword>
<reference evidence="4" key="1">
    <citation type="submission" date="2022-01" db="EMBL/GenBank/DDBJ databases">
        <title>Microbacterium eymi and Microbacterium rhizovicinus sp. nov., isolated from the rhizospheric soil of Elymus tsukushiensis, a plant native to the Dokdo Islands, Republic of Korea.</title>
        <authorList>
            <person name="Hwang Y.J."/>
        </authorList>
    </citation>
    <scope>NUCLEOTIDE SEQUENCE</scope>
    <source>
        <strain evidence="4">KUDC0405</strain>
    </source>
</reference>
<organism evidence="4 5">
    <name type="scientific">Microbacterium elymi</name>
    <dbReference type="NCBI Taxonomy" id="2909587"/>
    <lineage>
        <taxon>Bacteria</taxon>
        <taxon>Bacillati</taxon>
        <taxon>Actinomycetota</taxon>
        <taxon>Actinomycetes</taxon>
        <taxon>Micrococcales</taxon>
        <taxon>Microbacteriaceae</taxon>
        <taxon>Microbacterium</taxon>
    </lineage>
</organism>
<dbReference type="SUPFAM" id="SSF51120">
    <property type="entry name" value="beta-Roll"/>
    <property type="match status" value="2"/>
</dbReference>
<protein>
    <submittedName>
        <fullName evidence="4">Uncharacterized protein</fullName>
    </submittedName>
</protein>
<evidence type="ECO:0000256" key="1">
    <source>
        <dbReference type="ARBA" id="ARBA00004613"/>
    </source>
</evidence>
<evidence type="ECO:0000256" key="2">
    <source>
        <dbReference type="ARBA" id="ARBA00022525"/>
    </source>
</evidence>
<name>A0ABY5NL36_9MICO</name>
<dbReference type="PANTHER" id="PTHR38340">
    <property type="entry name" value="S-LAYER PROTEIN"/>
    <property type="match status" value="1"/>
</dbReference>
<dbReference type="EMBL" id="CP091139">
    <property type="protein sequence ID" value="UUT35872.1"/>
    <property type="molecule type" value="Genomic_DNA"/>
</dbReference>
<keyword evidence="5" id="KW-1185">Reference proteome</keyword>
<dbReference type="InterPro" id="IPR011049">
    <property type="entry name" value="Serralysin-like_metalloprot_C"/>
</dbReference>
<proteinExistence type="predicted"/>
<gene>
    <name evidence="4" type="ORF">L2X98_22185</name>
</gene>
<evidence type="ECO:0000313" key="4">
    <source>
        <dbReference type="EMBL" id="UUT35872.1"/>
    </source>
</evidence>
<dbReference type="Gene3D" id="2.150.10.10">
    <property type="entry name" value="Serralysin-like metalloprotease, C-terminal"/>
    <property type="match status" value="1"/>
</dbReference>
<comment type="subcellular location">
    <subcellularLocation>
        <location evidence="1">Secreted</location>
    </subcellularLocation>
</comment>
<dbReference type="InterPro" id="IPR050557">
    <property type="entry name" value="RTX_toxin/Mannuronan_C5-epim"/>
</dbReference>
<evidence type="ECO:0000313" key="5">
    <source>
        <dbReference type="Proteomes" id="UP001054811"/>
    </source>
</evidence>
<dbReference type="Pfam" id="PF00353">
    <property type="entry name" value="HemolysinCabind"/>
    <property type="match status" value="4"/>
</dbReference>
<feature type="region of interest" description="Disordered" evidence="3">
    <location>
        <begin position="332"/>
        <end position="351"/>
    </location>
</feature>
<dbReference type="PANTHER" id="PTHR38340:SF1">
    <property type="entry name" value="S-LAYER PROTEIN"/>
    <property type="match status" value="1"/>
</dbReference>
<dbReference type="InterPro" id="IPR001343">
    <property type="entry name" value="Hemolysn_Ca-bd"/>
</dbReference>
<sequence length="351" mass="37096">MILGELGADVLAGDGQDDTIIGGTGDDRGYGGTGDDRILGDDGYFAVSRNGLTEPLWGLTAPNSTDVLLALPGPYTQATTFTAGALFNQARLLGYDGSDPTVGGYADIVYGGLGNDWIHGEAGDDAISGAAPLPFYYRDIPQSALLSTWGIDPSDPLAYNPATTKFADYNADDPWSKVYDCTDGTKDVGVDGTCASGAKVDFFLNFTPYLLDAAGHPVLDAAGNVIKSTDGCDIVYGDNGNDWLVGGTDSNWLFGGFGDDLLQSSQNLETDGERGRRPEDALWSDPTFAYGGAGRDVLIAASGRARMFDWTGEFNSFIVPFSPFGAPVVNRARTRTSRRSSPRCRSPAARI</sequence>
<feature type="compositionally biased region" description="Basic residues" evidence="3">
    <location>
        <begin position="332"/>
        <end position="342"/>
    </location>
</feature>
<dbReference type="Proteomes" id="UP001054811">
    <property type="component" value="Chromosome"/>
</dbReference>
<dbReference type="RefSeq" id="WP_259612503.1">
    <property type="nucleotide sequence ID" value="NZ_CP091139.2"/>
</dbReference>
<accession>A0ABY5NL36</accession>